<keyword evidence="1" id="KW-0813">Transport</keyword>
<gene>
    <name evidence="10" type="ORF">SAMN04487940_11577</name>
</gene>
<keyword evidence="4" id="KW-0249">Electron transport</keyword>
<keyword evidence="8" id="KW-0732">Signal</keyword>
<protein>
    <submittedName>
        <fullName evidence="10">Cytochrome c553</fullName>
    </submittedName>
</protein>
<keyword evidence="3 6" id="KW-0479">Metal-binding</keyword>
<dbReference type="InterPro" id="IPR050597">
    <property type="entry name" value="Cytochrome_c_Oxidase_Subunit"/>
</dbReference>
<dbReference type="EMBL" id="FNYY01000015">
    <property type="protein sequence ID" value="SEJ96170.1"/>
    <property type="molecule type" value="Genomic_DNA"/>
</dbReference>
<dbReference type="GO" id="GO:0009055">
    <property type="term" value="F:electron transfer activity"/>
    <property type="evidence" value="ECO:0007669"/>
    <property type="project" value="InterPro"/>
</dbReference>
<keyword evidence="2 6" id="KW-0349">Heme</keyword>
<proteinExistence type="predicted"/>
<dbReference type="PANTHER" id="PTHR33751:SF9">
    <property type="entry name" value="CYTOCHROME C4"/>
    <property type="match status" value="1"/>
</dbReference>
<feature type="region of interest" description="Disordered" evidence="7">
    <location>
        <begin position="22"/>
        <end position="42"/>
    </location>
</feature>
<dbReference type="Proteomes" id="UP000182932">
    <property type="component" value="Unassembled WGS sequence"/>
</dbReference>
<dbReference type="GeneID" id="80819876"/>
<evidence type="ECO:0000256" key="4">
    <source>
        <dbReference type="ARBA" id="ARBA00022982"/>
    </source>
</evidence>
<comment type="caution">
    <text evidence="10">The sequence shown here is derived from an EMBL/GenBank/DDBJ whole genome shotgun (WGS) entry which is preliminary data.</text>
</comment>
<evidence type="ECO:0000256" key="1">
    <source>
        <dbReference type="ARBA" id="ARBA00022448"/>
    </source>
</evidence>
<keyword evidence="5 6" id="KW-0408">Iron</keyword>
<dbReference type="InterPro" id="IPR036909">
    <property type="entry name" value="Cyt_c-like_dom_sf"/>
</dbReference>
<dbReference type="Pfam" id="PF00034">
    <property type="entry name" value="Cytochrom_C"/>
    <property type="match status" value="1"/>
</dbReference>
<dbReference type="PROSITE" id="PS51007">
    <property type="entry name" value="CYTC"/>
    <property type="match status" value="1"/>
</dbReference>
<feature type="chain" id="PRO_5037746683" evidence="8">
    <location>
        <begin position="23"/>
        <end position="126"/>
    </location>
</feature>
<evidence type="ECO:0000256" key="6">
    <source>
        <dbReference type="PROSITE-ProRule" id="PRU00433"/>
    </source>
</evidence>
<name>A0A975WD01_9RHOB</name>
<reference evidence="10 11" key="1">
    <citation type="submission" date="2016-10" db="EMBL/GenBank/DDBJ databases">
        <authorList>
            <person name="Varghese N."/>
            <person name="Submissions S."/>
        </authorList>
    </citation>
    <scope>NUCLEOTIDE SEQUENCE [LARGE SCALE GENOMIC DNA]</scope>
    <source>
        <strain evidence="10 11">FF3</strain>
    </source>
</reference>
<evidence type="ECO:0000313" key="10">
    <source>
        <dbReference type="EMBL" id="SEJ96170.1"/>
    </source>
</evidence>
<dbReference type="SUPFAM" id="SSF46626">
    <property type="entry name" value="Cytochrome c"/>
    <property type="match status" value="1"/>
</dbReference>
<dbReference type="Gene3D" id="1.10.760.10">
    <property type="entry name" value="Cytochrome c-like domain"/>
    <property type="match status" value="1"/>
</dbReference>
<feature type="domain" description="Cytochrome c" evidence="9">
    <location>
        <begin position="45"/>
        <end position="126"/>
    </location>
</feature>
<accession>A0A975WD01</accession>
<evidence type="ECO:0000256" key="8">
    <source>
        <dbReference type="SAM" id="SignalP"/>
    </source>
</evidence>
<dbReference type="AlphaFoldDB" id="A0A975WD01"/>
<evidence type="ECO:0000256" key="3">
    <source>
        <dbReference type="ARBA" id="ARBA00022723"/>
    </source>
</evidence>
<organism evidence="10 11">
    <name type="scientific">Marinovum algicola</name>
    <dbReference type="NCBI Taxonomy" id="42444"/>
    <lineage>
        <taxon>Bacteria</taxon>
        <taxon>Pseudomonadati</taxon>
        <taxon>Pseudomonadota</taxon>
        <taxon>Alphaproteobacteria</taxon>
        <taxon>Rhodobacterales</taxon>
        <taxon>Roseobacteraceae</taxon>
        <taxon>Marinovum</taxon>
    </lineage>
</organism>
<dbReference type="GO" id="GO:0020037">
    <property type="term" value="F:heme binding"/>
    <property type="evidence" value="ECO:0007669"/>
    <property type="project" value="InterPro"/>
</dbReference>
<dbReference type="PANTHER" id="PTHR33751">
    <property type="entry name" value="CBB3-TYPE CYTOCHROME C OXIDASE SUBUNIT FIXP"/>
    <property type="match status" value="1"/>
</dbReference>
<keyword evidence="11" id="KW-1185">Reference proteome</keyword>
<evidence type="ECO:0000259" key="9">
    <source>
        <dbReference type="PROSITE" id="PS51007"/>
    </source>
</evidence>
<evidence type="ECO:0000256" key="2">
    <source>
        <dbReference type="ARBA" id="ARBA00022617"/>
    </source>
</evidence>
<feature type="signal peptide" evidence="8">
    <location>
        <begin position="1"/>
        <end position="22"/>
    </location>
</feature>
<dbReference type="GO" id="GO:0046872">
    <property type="term" value="F:metal ion binding"/>
    <property type="evidence" value="ECO:0007669"/>
    <property type="project" value="UniProtKB-KW"/>
</dbReference>
<dbReference type="RefSeq" id="WP_211568948.1">
    <property type="nucleotide sequence ID" value="NZ_FNYY01000015.1"/>
</dbReference>
<evidence type="ECO:0000256" key="5">
    <source>
        <dbReference type="ARBA" id="ARBA00023004"/>
    </source>
</evidence>
<dbReference type="InterPro" id="IPR009056">
    <property type="entry name" value="Cyt_c-like_dom"/>
</dbReference>
<sequence length="126" mass="13410">MSKSSIFLFCLTLTLASTQAMAGSSAEDTEAEGATSEAAADQADFDPAAGEELYMKECRACHGPTAKGVSSYPKLVGQSAEYLVTMLERYRSGEKIGPNTMLMAPRARKLSDEDIGDVVAFITSLE</sequence>
<evidence type="ECO:0000256" key="7">
    <source>
        <dbReference type="SAM" id="MobiDB-lite"/>
    </source>
</evidence>
<evidence type="ECO:0000313" key="11">
    <source>
        <dbReference type="Proteomes" id="UP000182932"/>
    </source>
</evidence>